<dbReference type="AlphaFoldDB" id="A0AAP0PY48"/>
<proteinExistence type="inferred from homology"/>
<evidence type="ECO:0008006" key="8">
    <source>
        <dbReference type="Google" id="ProtNLM"/>
    </source>
</evidence>
<accession>A0AAP0PY48</accession>
<evidence type="ECO:0000313" key="6">
    <source>
        <dbReference type="EMBL" id="KAK9156941.1"/>
    </source>
</evidence>
<keyword evidence="7" id="KW-1185">Reference proteome</keyword>
<organism evidence="6 7">
    <name type="scientific">Stephania cephalantha</name>
    <dbReference type="NCBI Taxonomy" id="152367"/>
    <lineage>
        <taxon>Eukaryota</taxon>
        <taxon>Viridiplantae</taxon>
        <taxon>Streptophyta</taxon>
        <taxon>Embryophyta</taxon>
        <taxon>Tracheophyta</taxon>
        <taxon>Spermatophyta</taxon>
        <taxon>Magnoliopsida</taxon>
        <taxon>Ranunculales</taxon>
        <taxon>Menispermaceae</taxon>
        <taxon>Menispermoideae</taxon>
        <taxon>Cissampelideae</taxon>
        <taxon>Stephania</taxon>
    </lineage>
</organism>
<evidence type="ECO:0000256" key="5">
    <source>
        <dbReference type="SAM" id="MobiDB-lite"/>
    </source>
</evidence>
<name>A0AAP0PY48_9MAGN</name>
<evidence type="ECO:0000313" key="7">
    <source>
        <dbReference type="Proteomes" id="UP001419268"/>
    </source>
</evidence>
<comment type="similarity">
    <text evidence="4">Belongs to the DONSON family.</text>
</comment>
<protein>
    <recommendedName>
        <fullName evidence="8">Protein downstream neighbor of Son</fullName>
    </recommendedName>
</protein>
<dbReference type="PRINTS" id="PR02064">
    <property type="entry name" value="DONSON"/>
</dbReference>
<feature type="compositionally biased region" description="Polar residues" evidence="5">
    <location>
        <begin position="118"/>
        <end position="133"/>
    </location>
</feature>
<evidence type="ECO:0000256" key="4">
    <source>
        <dbReference type="ARBA" id="ARBA00025806"/>
    </source>
</evidence>
<comment type="caution">
    <text evidence="6">The sequence shown here is derived from an EMBL/GenBank/DDBJ whole genome shotgun (WGS) entry which is preliminary data.</text>
</comment>
<dbReference type="InterPro" id="IPR024861">
    <property type="entry name" value="Donson"/>
</dbReference>
<sequence length="630" mass="69232">MGKAAVAGSLPFERGAAKARAGGAMKRKTPSELREEQLKRSSNKVSTDEATSSLLISEKNTGAYRRIKKPETSKVPRYIDTRVDGVYPVKKCSNMFRMAPGKEKVEDKLPYDPSITLKNPSLASNADGENQSRPLCADGPAVSATFSEDGMSQSCKTTEKHSENKFLSVAELSLGCERSSGQPAIDLEVLKRLGARETTAAAHSPAVSSEKIGDFCPAYSENFFIELDASSSLTPLDLTLKTTMRLISSSSVKWCHRLTTSNDYGGNMYPLGFPLNPEASSSFTPKSKTEALFSRSLHSWVYPQACLPPSVISALNLSASQGETDFLLKRQLAWEDSFRSLYYMLRKNICNIFYVFTSKFVVMFAGGVQLRKERRICHAYITQSTRGLRSLLREHDICFSMPLCHSIAEQATAEDLVELSEIEKRSLGHARRLDSKSEIDNTPQSLLAFSENENIHGLYNFLLNYRSFLTSLTGADVPVLHSPMPFENASLSVPEVKCKEMKRSDAVQVPSTGPNAEDFESNGHPSAGLYYSIEIKDIVLPPWIIYGICAAMCSEKKSFEARFTTEPKSVGLNVSLDTISQKQDAQSEPSKENSYTFGIPGCVVSPCLRSATLTGLKYSNDSYTASASSV</sequence>
<dbReference type="PANTHER" id="PTHR12972">
    <property type="entry name" value="DOWNSTREAM NEIGHBOR OF SON"/>
    <property type="match status" value="1"/>
</dbReference>
<dbReference type="GO" id="GO:0005634">
    <property type="term" value="C:nucleus"/>
    <property type="evidence" value="ECO:0007669"/>
    <property type="project" value="UniProtKB-SubCell"/>
</dbReference>
<dbReference type="PANTHER" id="PTHR12972:SF0">
    <property type="entry name" value="PROTEIN DOWNSTREAM NEIGHBOR OF SON"/>
    <property type="match status" value="1"/>
</dbReference>
<feature type="region of interest" description="Disordered" evidence="5">
    <location>
        <begin position="118"/>
        <end position="140"/>
    </location>
</feature>
<dbReference type="Proteomes" id="UP001419268">
    <property type="component" value="Unassembled WGS sequence"/>
</dbReference>
<dbReference type="EMBL" id="JBBNAG010000002">
    <property type="protein sequence ID" value="KAK9156941.1"/>
    <property type="molecule type" value="Genomic_DNA"/>
</dbReference>
<gene>
    <name evidence="6" type="ORF">Scep_003515</name>
</gene>
<feature type="compositionally biased region" description="Polar residues" evidence="5">
    <location>
        <begin position="43"/>
        <end position="53"/>
    </location>
</feature>
<comment type="subcellular location">
    <subcellularLocation>
        <location evidence="1">Nucleus</location>
    </subcellularLocation>
</comment>
<feature type="region of interest" description="Disordered" evidence="5">
    <location>
        <begin position="1"/>
        <end position="53"/>
    </location>
</feature>
<evidence type="ECO:0000256" key="1">
    <source>
        <dbReference type="ARBA" id="ARBA00004123"/>
    </source>
</evidence>
<evidence type="ECO:0000256" key="3">
    <source>
        <dbReference type="ARBA" id="ARBA00023242"/>
    </source>
</evidence>
<evidence type="ECO:0000256" key="2">
    <source>
        <dbReference type="ARBA" id="ARBA00022473"/>
    </source>
</evidence>
<keyword evidence="3" id="KW-0539">Nucleus</keyword>
<dbReference type="GO" id="GO:0033260">
    <property type="term" value="P:nuclear DNA replication"/>
    <property type="evidence" value="ECO:0007669"/>
    <property type="project" value="TreeGrafter"/>
</dbReference>
<reference evidence="6 7" key="1">
    <citation type="submission" date="2024-01" db="EMBL/GenBank/DDBJ databases">
        <title>Genome assemblies of Stephania.</title>
        <authorList>
            <person name="Yang L."/>
        </authorList>
    </citation>
    <scope>NUCLEOTIDE SEQUENCE [LARGE SCALE GENOMIC DNA]</scope>
    <source>
        <strain evidence="6">JXDWG</strain>
        <tissue evidence="6">Leaf</tissue>
    </source>
</reference>
<feature type="compositionally biased region" description="Basic and acidic residues" evidence="5">
    <location>
        <begin position="29"/>
        <end position="39"/>
    </location>
</feature>
<keyword evidence="2" id="KW-0217">Developmental protein</keyword>